<dbReference type="Proteomes" id="UP000516957">
    <property type="component" value="Unassembled WGS sequence"/>
</dbReference>
<reference evidence="2 3" key="1">
    <citation type="submission" date="2020-07" db="EMBL/GenBank/DDBJ databases">
        <title>Sequencing the genomes of 1000 actinobacteria strains.</title>
        <authorList>
            <person name="Klenk H.-P."/>
        </authorList>
    </citation>
    <scope>NUCLEOTIDE SEQUENCE [LARGE SCALE GENOMIC DNA]</scope>
    <source>
        <strain evidence="2 3">DSM 18965</strain>
    </source>
</reference>
<dbReference type="InterPro" id="IPR025159">
    <property type="entry name" value="AbiEi_N"/>
</dbReference>
<keyword evidence="2" id="KW-0255">Endonuclease</keyword>
<evidence type="ECO:0000313" key="2">
    <source>
        <dbReference type="EMBL" id="NYD59191.1"/>
    </source>
</evidence>
<feature type="domain" description="AbiEi antitoxin N-terminal" evidence="1">
    <location>
        <begin position="5"/>
        <end position="45"/>
    </location>
</feature>
<protein>
    <submittedName>
        <fullName evidence="2">Very-short-patch-repair endonuclease</fullName>
    </submittedName>
</protein>
<keyword evidence="3" id="KW-1185">Reference proteome</keyword>
<dbReference type="EMBL" id="JACCBE010000001">
    <property type="protein sequence ID" value="NYD59191.1"/>
    <property type="molecule type" value="Genomic_DNA"/>
</dbReference>
<evidence type="ECO:0000313" key="3">
    <source>
        <dbReference type="Proteomes" id="UP000516957"/>
    </source>
</evidence>
<dbReference type="Gene3D" id="3.40.960.10">
    <property type="entry name" value="VSR Endonuclease"/>
    <property type="match status" value="1"/>
</dbReference>
<dbReference type="RefSeq" id="WP_179616681.1">
    <property type="nucleotide sequence ID" value="NZ_CP059163.1"/>
</dbReference>
<keyword evidence="2" id="KW-0540">Nuclease</keyword>
<name>A0A7Y9F4F7_9ACTN</name>
<dbReference type="GO" id="GO:0004519">
    <property type="term" value="F:endonuclease activity"/>
    <property type="evidence" value="ECO:0007669"/>
    <property type="project" value="UniProtKB-KW"/>
</dbReference>
<accession>A0A7Y9F4F7</accession>
<evidence type="ECO:0000259" key="1">
    <source>
        <dbReference type="Pfam" id="PF13338"/>
    </source>
</evidence>
<sequence>MLPHLIDDLGVVLRRDLVAAGIDDNAIARRCRGGELTRLRQGVYATTTAYAAADAAARHLMLCRGVMRLYGPDVALSHTSAALAYGAPAWRVPLDLAHVTGLETPGTRTQARVRHHEGVCRVSDISRRDRHWITAPTRTALDAAAVLARDPAVCVLDWFLQAGLTTLQECRSMLLVRREWSDHLDLTLKLDHAREGSQSVAESRCHLLFDDHGLPRPTQQLEVRDERGWLLGIVDFAWPEHRLVVEFDGKEKYHRHRRDGESIEQMVMREKDREDRIRAVTGWTVIRISWADLEDPRLLIARLRRHLAAAA</sequence>
<keyword evidence="2" id="KW-0378">Hydrolase</keyword>
<gene>
    <name evidence="2" type="ORF">BKA08_003429</name>
</gene>
<dbReference type="Pfam" id="PF13338">
    <property type="entry name" value="AbiEi_4"/>
    <property type="match status" value="1"/>
</dbReference>
<dbReference type="SUPFAM" id="SSF52980">
    <property type="entry name" value="Restriction endonuclease-like"/>
    <property type="match status" value="1"/>
</dbReference>
<proteinExistence type="predicted"/>
<dbReference type="AlphaFoldDB" id="A0A7Y9F4F7"/>
<comment type="caution">
    <text evidence="2">The sequence shown here is derived from an EMBL/GenBank/DDBJ whole genome shotgun (WGS) entry which is preliminary data.</text>
</comment>
<dbReference type="InterPro" id="IPR011335">
    <property type="entry name" value="Restrct_endonuc-II-like"/>
</dbReference>
<organism evidence="2 3">
    <name type="scientific">Nocardioides marinisabuli</name>
    <dbReference type="NCBI Taxonomy" id="419476"/>
    <lineage>
        <taxon>Bacteria</taxon>
        <taxon>Bacillati</taxon>
        <taxon>Actinomycetota</taxon>
        <taxon>Actinomycetes</taxon>
        <taxon>Propionibacteriales</taxon>
        <taxon>Nocardioidaceae</taxon>
        <taxon>Nocardioides</taxon>
    </lineage>
</organism>